<proteinExistence type="predicted"/>
<keyword evidence="1" id="KW-0472">Membrane</keyword>
<dbReference type="AlphaFoldDB" id="A0A0L8GQ20"/>
<organism evidence="2">
    <name type="scientific">Octopus bimaculoides</name>
    <name type="common">California two-spotted octopus</name>
    <dbReference type="NCBI Taxonomy" id="37653"/>
    <lineage>
        <taxon>Eukaryota</taxon>
        <taxon>Metazoa</taxon>
        <taxon>Spiralia</taxon>
        <taxon>Lophotrochozoa</taxon>
        <taxon>Mollusca</taxon>
        <taxon>Cephalopoda</taxon>
        <taxon>Coleoidea</taxon>
        <taxon>Octopodiformes</taxon>
        <taxon>Octopoda</taxon>
        <taxon>Incirrata</taxon>
        <taxon>Octopodidae</taxon>
        <taxon>Octopus</taxon>
    </lineage>
</organism>
<sequence>MAICPQSNTKQCPHDSHPMPQNVLLPNILISLPPYFYLFILNNILQFILVLNFVPYFKPLFLFFLLLNTFF</sequence>
<gene>
    <name evidence="2" type="ORF">OCBIM_22029821mg</name>
</gene>
<dbReference type="EMBL" id="KQ420828">
    <property type="protein sequence ID" value="KOF79136.1"/>
    <property type="molecule type" value="Genomic_DNA"/>
</dbReference>
<reference evidence="2" key="1">
    <citation type="submission" date="2015-07" db="EMBL/GenBank/DDBJ databases">
        <title>MeaNS - Measles Nucleotide Surveillance Program.</title>
        <authorList>
            <person name="Tran T."/>
            <person name="Druce J."/>
        </authorList>
    </citation>
    <scope>NUCLEOTIDE SEQUENCE</scope>
    <source>
        <strain evidence="2">UCB-OBI-ISO-001</strain>
        <tissue evidence="2">Gonad</tissue>
    </source>
</reference>
<name>A0A0L8GQ20_OCTBM</name>
<accession>A0A0L8GQ20</accession>
<feature type="transmembrane region" description="Helical" evidence="1">
    <location>
        <begin position="47"/>
        <end position="67"/>
    </location>
</feature>
<evidence type="ECO:0000256" key="1">
    <source>
        <dbReference type="SAM" id="Phobius"/>
    </source>
</evidence>
<evidence type="ECO:0000313" key="2">
    <source>
        <dbReference type="EMBL" id="KOF79136.1"/>
    </source>
</evidence>
<keyword evidence="1" id="KW-1133">Transmembrane helix</keyword>
<keyword evidence="1" id="KW-0812">Transmembrane</keyword>
<protein>
    <submittedName>
        <fullName evidence="2">Uncharacterized protein</fullName>
    </submittedName>
</protein>
<feature type="transmembrane region" description="Helical" evidence="1">
    <location>
        <begin position="23"/>
        <end position="40"/>
    </location>
</feature>